<dbReference type="PANTHER" id="PTHR30136:SF24">
    <property type="entry name" value="HTH-TYPE TRANSCRIPTIONAL REPRESSOR ALLR"/>
    <property type="match status" value="1"/>
</dbReference>
<dbReference type="Gene3D" id="3.30.450.40">
    <property type="match status" value="1"/>
</dbReference>
<keyword evidence="7" id="KW-1185">Reference proteome</keyword>
<dbReference type="InterPro" id="IPR014757">
    <property type="entry name" value="Tscrpt_reg_IclR_C"/>
</dbReference>
<proteinExistence type="predicted"/>
<organism evidence="6 7">
    <name type="scientific">Solirubrobacter phytolaccae</name>
    <dbReference type="NCBI Taxonomy" id="1404360"/>
    <lineage>
        <taxon>Bacteria</taxon>
        <taxon>Bacillati</taxon>
        <taxon>Actinomycetota</taxon>
        <taxon>Thermoleophilia</taxon>
        <taxon>Solirubrobacterales</taxon>
        <taxon>Solirubrobacteraceae</taxon>
        <taxon>Solirubrobacter</taxon>
    </lineage>
</organism>
<sequence>MRSPQENMLAVLDALEPEPLTIRELARRTGLPLASVHRVVTRLTAWGALERTPQGVRPGLKLFELGQLVPVRGSLRELALPFMGDLYAATHEVVSLAVLDGTDTVWVEQLAGRIGPPVPSRVGGRLPAHVTAAGKVLLAASPEATEALCANGLERHGPGTITDPERLRADLAAVRERGIAINREESRAGVLGVAAPVVRDGTTVAALALAVARRSRSSPELMAPAVRTAALALGRSLRMSA</sequence>
<dbReference type="InterPro" id="IPR005471">
    <property type="entry name" value="Tscrpt_reg_IclR_N"/>
</dbReference>
<comment type="caution">
    <text evidence="6">The sequence shown here is derived from an EMBL/GenBank/DDBJ whole genome shotgun (WGS) entry which is preliminary data.</text>
</comment>
<dbReference type="Pfam" id="PF01614">
    <property type="entry name" value="IclR_C"/>
    <property type="match status" value="1"/>
</dbReference>
<keyword evidence="1" id="KW-0805">Transcription regulation</keyword>
<dbReference type="SMART" id="SM00346">
    <property type="entry name" value="HTH_ICLR"/>
    <property type="match status" value="1"/>
</dbReference>
<evidence type="ECO:0000256" key="2">
    <source>
        <dbReference type="ARBA" id="ARBA00023125"/>
    </source>
</evidence>
<dbReference type="InterPro" id="IPR050707">
    <property type="entry name" value="HTH_MetabolicPath_Reg"/>
</dbReference>
<evidence type="ECO:0000313" key="7">
    <source>
        <dbReference type="Proteomes" id="UP001147653"/>
    </source>
</evidence>
<protein>
    <submittedName>
        <fullName evidence="6">IclR family transcriptional regulator</fullName>
    </submittedName>
</protein>
<evidence type="ECO:0000259" key="4">
    <source>
        <dbReference type="PROSITE" id="PS51077"/>
    </source>
</evidence>
<dbReference type="AlphaFoldDB" id="A0A9X3N8G4"/>
<dbReference type="PROSITE" id="PS51077">
    <property type="entry name" value="HTH_ICLR"/>
    <property type="match status" value="1"/>
</dbReference>
<dbReference type="RefSeq" id="WP_270026027.1">
    <property type="nucleotide sequence ID" value="NZ_JAPDDP010000025.1"/>
</dbReference>
<dbReference type="InterPro" id="IPR029016">
    <property type="entry name" value="GAF-like_dom_sf"/>
</dbReference>
<dbReference type="GO" id="GO:0003677">
    <property type="term" value="F:DNA binding"/>
    <property type="evidence" value="ECO:0007669"/>
    <property type="project" value="UniProtKB-KW"/>
</dbReference>
<evidence type="ECO:0000313" key="6">
    <source>
        <dbReference type="EMBL" id="MDA0181678.1"/>
    </source>
</evidence>
<dbReference type="Gene3D" id="1.10.10.10">
    <property type="entry name" value="Winged helix-like DNA-binding domain superfamily/Winged helix DNA-binding domain"/>
    <property type="match status" value="1"/>
</dbReference>
<dbReference type="PROSITE" id="PS51078">
    <property type="entry name" value="ICLR_ED"/>
    <property type="match status" value="1"/>
</dbReference>
<reference evidence="6" key="1">
    <citation type="submission" date="2022-10" db="EMBL/GenBank/DDBJ databases">
        <title>The WGS of Solirubrobacter phytolaccae KCTC 29190.</title>
        <authorList>
            <person name="Jiang Z."/>
        </authorList>
    </citation>
    <scope>NUCLEOTIDE SEQUENCE</scope>
    <source>
        <strain evidence="6">KCTC 29190</strain>
    </source>
</reference>
<name>A0A9X3N8G4_9ACTN</name>
<keyword evidence="2" id="KW-0238">DNA-binding</keyword>
<dbReference type="InterPro" id="IPR036388">
    <property type="entry name" value="WH-like_DNA-bd_sf"/>
</dbReference>
<dbReference type="SUPFAM" id="SSF55781">
    <property type="entry name" value="GAF domain-like"/>
    <property type="match status" value="1"/>
</dbReference>
<gene>
    <name evidence="6" type="ORF">OJ997_15335</name>
</gene>
<keyword evidence="3" id="KW-0804">Transcription</keyword>
<dbReference type="SUPFAM" id="SSF46785">
    <property type="entry name" value="Winged helix' DNA-binding domain"/>
    <property type="match status" value="1"/>
</dbReference>
<dbReference type="EMBL" id="JAPDDP010000025">
    <property type="protein sequence ID" value="MDA0181678.1"/>
    <property type="molecule type" value="Genomic_DNA"/>
</dbReference>
<dbReference type="GO" id="GO:0003700">
    <property type="term" value="F:DNA-binding transcription factor activity"/>
    <property type="evidence" value="ECO:0007669"/>
    <property type="project" value="TreeGrafter"/>
</dbReference>
<accession>A0A9X3N8G4</accession>
<evidence type="ECO:0000256" key="1">
    <source>
        <dbReference type="ARBA" id="ARBA00023015"/>
    </source>
</evidence>
<evidence type="ECO:0000259" key="5">
    <source>
        <dbReference type="PROSITE" id="PS51078"/>
    </source>
</evidence>
<dbReference type="PANTHER" id="PTHR30136">
    <property type="entry name" value="HELIX-TURN-HELIX TRANSCRIPTIONAL REGULATOR, ICLR FAMILY"/>
    <property type="match status" value="1"/>
</dbReference>
<feature type="domain" description="IclR-ED" evidence="5">
    <location>
        <begin position="61"/>
        <end position="239"/>
    </location>
</feature>
<dbReference type="Pfam" id="PF09339">
    <property type="entry name" value="HTH_IclR"/>
    <property type="match status" value="1"/>
</dbReference>
<dbReference type="InterPro" id="IPR036390">
    <property type="entry name" value="WH_DNA-bd_sf"/>
</dbReference>
<feature type="domain" description="HTH iclR-type" evidence="4">
    <location>
        <begin position="2"/>
        <end position="67"/>
    </location>
</feature>
<dbReference type="GO" id="GO:0045892">
    <property type="term" value="P:negative regulation of DNA-templated transcription"/>
    <property type="evidence" value="ECO:0007669"/>
    <property type="project" value="TreeGrafter"/>
</dbReference>
<dbReference type="Proteomes" id="UP001147653">
    <property type="component" value="Unassembled WGS sequence"/>
</dbReference>
<evidence type="ECO:0000256" key="3">
    <source>
        <dbReference type="ARBA" id="ARBA00023163"/>
    </source>
</evidence>